<comment type="caution">
    <text evidence="1">The sequence shown here is derived from an EMBL/GenBank/DDBJ whole genome shotgun (WGS) entry which is preliminary data.</text>
</comment>
<reference evidence="1 2" key="1">
    <citation type="submission" date="2019-09" db="EMBL/GenBank/DDBJ databases">
        <title>Pararcticibacter amylolyticus gen. nov., sp. nov., isolated from a rottenly hemp rope, and reclassification of Pedobacter tournemirensis as Pararcticibacter tournemirensis comb. nov.</title>
        <authorList>
            <person name="Cai Y."/>
        </authorList>
    </citation>
    <scope>NUCLEOTIDE SEQUENCE [LARGE SCALE GENOMIC DNA]</scope>
    <source>
        <strain evidence="1 2">TF5-37.2-LB10</strain>
    </source>
</reference>
<dbReference type="Proteomes" id="UP000322918">
    <property type="component" value="Unassembled WGS sequence"/>
</dbReference>
<organism evidence="1 2">
    <name type="scientific">Arcticibacter tournemirensis</name>
    <dbReference type="NCBI Taxonomy" id="699437"/>
    <lineage>
        <taxon>Bacteria</taxon>
        <taxon>Pseudomonadati</taxon>
        <taxon>Bacteroidota</taxon>
        <taxon>Sphingobacteriia</taxon>
        <taxon>Sphingobacteriales</taxon>
        <taxon>Sphingobacteriaceae</taxon>
        <taxon>Arcticibacter</taxon>
    </lineage>
</organism>
<keyword evidence="2" id="KW-1185">Reference proteome</keyword>
<evidence type="ECO:0000313" key="1">
    <source>
        <dbReference type="EMBL" id="KAA8480090.1"/>
    </source>
</evidence>
<evidence type="ECO:0000313" key="2">
    <source>
        <dbReference type="Proteomes" id="UP000322918"/>
    </source>
</evidence>
<name>A0A5M9H0J2_9SPHI</name>
<sequence>MNITDNQEELLNARISHLPFSESFIYHSQNMGFTSLKEITDLGWVRLTRREGFTNMWFGELLTLLKKEGLLSLLYRQEQDIFD</sequence>
<gene>
    <name evidence="1" type="ORF">F1649_15850</name>
</gene>
<dbReference type="EMBL" id="VWNE01000026">
    <property type="protein sequence ID" value="KAA8480090.1"/>
    <property type="molecule type" value="Genomic_DNA"/>
</dbReference>
<dbReference type="RefSeq" id="WP_141815002.1">
    <property type="nucleotide sequence ID" value="NZ_VFPL01000001.1"/>
</dbReference>
<proteinExistence type="predicted"/>
<dbReference type="AlphaFoldDB" id="A0A5M9H0J2"/>
<evidence type="ECO:0008006" key="3">
    <source>
        <dbReference type="Google" id="ProtNLM"/>
    </source>
</evidence>
<dbReference type="OrthoDB" id="799706at2"/>
<protein>
    <recommendedName>
        <fullName evidence="3">RNA polymerase alpha subunit C-terminal domain-containing protein</fullName>
    </recommendedName>
</protein>
<accession>A0A5M9H0J2</accession>